<dbReference type="Proteomes" id="UP000479300">
    <property type="component" value="Unassembled WGS sequence"/>
</dbReference>
<accession>A0A6L9JV59</accession>
<dbReference type="EMBL" id="WSFA01000140">
    <property type="protein sequence ID" value="NDL41765.1"/>
    <property type="molecule type" value="Genomic_DNA"/>
</dbReference>
<evidence type="ECO:0000313" key="2">
    <source>
        <dbReference type="Proteomes" id="UP000479300"/>
    </source>
</evidence>
<reference evidence="1 2" key="1">
    <citation type="submission" date="2019-12" db="EMBL/GenBank/DDBJ databases">
        <title>Engineering Photorhabdus to improve their lethality against agricultural pests.</title>
        <authorList>
            <person name="Machado R.A.R."/>
        </authorList>
    </citation>
    <scope>NUCLEOTIDE SEQUENCE [LARGE SCALE GENOMIC DNA]</scope>
    <source>
        <strain evidence="1 2">EN01</strain>
    </source>
</reference>
<organism evidence="1 2">
    <name type="scientific">Photorhabdus laumondii subsp. laumondii</name>
    <name type="common">Photorhabdus luminescens subsp. laumondii</name>
    <dbReference type="NCBI Taxonomy" id="141679"/>
    <lineage>
        <taxon>Bacteria</taxon>
        <taxon>Pseudomonadati</taxon>
        <taxon>Pseudomonadota</taxon>
        <taxon>Gammaproteobacteria</taxon>
        <taxon>Enterobacterales</taxon>
        <taxon>Morganellaceae</taxon>
        <taxon>Photorhabdus</taxon>
    </lineage>
</organism>
<proteinExistence type="predicted"/>
<protein>
    <submittedName>
        <fullName evidence="1">Uncharacterized protein</fullName>
    </submittedName>
</protein>
<name>A0A6L9JV59_PHOLM</name>
<gene>
    <name evidence="1" type="ORF">GPY51_24330</name>
</gene>
<dbReference type="RefSeq" id="WP_112871962.1">
    <property type="nucleotide sequence ID" value="NZ_CAWPGE010000077.1"/>
</dbReference>
<evidence type="ECO:0000313" key="1">
    <source>
        <dbReference type="EMBL" id="NDL41765.1"/>
    </source>
</evidence>
<comment type="caution">
    <text evidence="1">The sequence shown here is derived from an EMBL/GenBank/DDBJ whole genome shotgun (WGS) entry which is preliminary data.</text>
</comment>
<sequence>MSGENRSSFGGDIVSAFFNASLAFYDKNPVIASIGYLLLTGSVPLYLLLRFAAKIKQLDNTKVIEKFKLEVGGRNSTDNKPTSTVVNSSQTGG</sequence>
<dbReference type="AlphaFoldDB" id="A0A6L9JV59"/>